<dbReference type="RefSeq" id="WP_091224450.1">
    <property type="nucleotide sequence ID" value="NZ_FNHE01000025.1"/>
</dbReference>
<gene>
    <name evidence="2" type="ORF">SAMN05660642_04918</name>
</gene>
<reference evidence="3" key="1">
    <citation type="submission" date="2016-10" db="EMBL/GenBank/DDBJ databases">
        <authorList>
            <person name="Varghese N."/>
            <person name="Submissions S."/>
        </authorList>
    </citation>
    <scope>NUCLEOTIDE SEQUENCE [LARGE SCALE GENOMIC DNA]</scope>
    <source>
        <strain evidence="3">DSM 45419</strain>
    </source>
</reference>
<accession>A0A1H0BQX2</accession>
<protein>
    <submittedName>
        <fullName evidence="2">Diguanylate cyclase, GGDEF domain</fullName>
    </submittedName>
</protein>
<dbReference type="Gene3D" id="3.30.70.270">
    <property type="match status" value="1"/>
</dbReference>
<dbReference type="InterPro" id="IPR000160">
    <property type="entry name" value="GGDEF_dom"/>
</dbReference>
<dbReference type="EMBL" id="FNHE01000025">
    <property type="protein sequence ID" value="SDN47953.1"/>
    <property type="molecule type" value="Genomic_DNA"/>
</dbReference>
<dbReference type="STRING" id="1137991.SAMN05660642_04918"/>
<proteinExistence type="predicted"/>
<dbReference type="Proteomes" id="UP000198680">
    <property type="component" value="Unassembled WGS sequence"/>
</dbReference>
<name>A0A1H0BQX2_9ACTN</name>
<sequence length="170" mass="17452">MSVAHNPLSVSLPISSLLPPEDDVTSLLPGPNSVSAHLAERLVAAPAVPGALIVLGLLRRDDTWPTATSSLAAATSVVARSLRGDDWLGRSGPNEFAVLLSGTVQDAEVAATRLAATITELDIAGLGACAGVVALEEGTTAAETMRRATLSLHTARSQGAGHVIRYRGTR</sequence>
<evidence type="ECO:0000259" key="1">
    <source>
        <dbReference type="PROSITE" id="PS50887"/>
    </source>
</evidence>
<keyword evidence="3" id="KW-1185">Reference proteome</keyword>
<dbReference type="PROSITE" id="PS50887">
    <property type="entry name" value="GGDEF"/>
    <property type="match status" value="1"/>
</dbReference>
<feature type="domain" description="GGDEF" evidence="1">
    <location>
        <begin position="51"/>
        <end position="168"/>
    </location>
</feature>
<dbReference type="InterPro" id="IPR029787">
    <property type="entry name" value="Nucleotide_cyclase"/>
</dbReference>
<evidence type="ECO:0000313" key="3">
    <source>
        <dbReference type="Proteomes" id="UP000198680"/>
    </source>
</evidence>
<dbReference type="InterPro" id="IPR043128">
    <property type="entry name" value="Rev_trsase/Diguanyl_cyclase"/>
</dbReference>
<dbReference type="Pfam" id="PF00990">
    <property type="entry name" value="GGDEF"/>
    <property type="match status" value="1"/>
</dbReference>
<organism evidence="2 3">
    <name type="scientific">Geodermatophilus siccatus</name>
    <dbReference type="NCBI Taxonomy" id="1137991"/>
    <lineage>
        <taxon>Bacteria</taxon>
        <taxon>Bacillati</taxon>
        <taxon>Actinomycetota</taxon>
        <taxon>Actinomycetes</taxon>
        <taxon>Geodermatophilales</taxon>
        <taxon>Geodermatophilaceae</taxon>
        <taxon>Geodermatophilus</taxon>
    </lineage>
</organism>
<dbReference type="SUPFAM" id="SSF55073">
    <property type="entry name" value="Nucleotide cyclase"/>
    <property type="match status" value="1"/>
</dbReference>
<evidence type="ECO:0000313" key="2">
    <source>
        <dbReference type="EMBL" id="SDN47953.1"/>
    </source>
</evidence>
<dbReference type="OrthoDB" id="5189140at2"/>
<dbReference type="AlphaFoldDB" id="A0A1H0BQX2"/>